<name>A0ABW9GET1_9MICO</name>
<dbReference type="EMBL" id="JAROCE010000002">
    <property type="protein sequence ID" value="MFM2720302.1"/>
    <property type="molecule type" value="Genomic_DNA"/>
</dbReference>
<evidence type="ECO:0000313" key="1">
    <source>
        <dbReference type="EMBL" id="MFM2720302.1"/>
    </source>
</evidence>
<dbReference type="InterPro" id="IPR036250">
    <property type="entry name" value="AcylCo_DH-like_C"/>
</dbReference>
<evidence type="ECO:0000313" key="2">
    <source>
        <dbReference type="Proteomes" id="UP001630303"/>
    </source>
</evidence>
<dbReference type="Gene3D" id="2.40.110.10">
    <property type="entry name" value="Butyryl-CoA Dehydrogenase, subunit A, domain 2"/>
    <property type="match status" value="1"/>
</dbReference>
<dbReference type="Proteomes" id="UP001630303">
    <property type="component" value="Unassembled WGS sequence"/>
</dbReference>
<proteinExistence type="predicted"/>
<accession>A0ABW9GET1</accession>
<dbReference type="InterPro" id="IPR046373">
    <property type="entry name" value="Acyl-CoA_Oxase/DH_mid-dom_sf"/>
</dbReference>
<dbReference type="RefSeq" id="WP_408905351.1">
    <property type="nucleotide sequence ID" value="NZ_JAROCE010000002.1"/>
</dbReference>
<dbReference type="SUPFAM" id="SSF47203">
    <property type="entry name" value="Acyl-CoA dehydrogenase C-terminal domain-like"/>
    <property type="match status" value="1"/>
</dbReference>
<keyword evidence="2" id="KW-1185">Reference proteome</keyword>
<organism evidence="1 2">
    <name type="scientific">Microbacterium mcarthurae</name>
    <dbReference type="NCBI Taxonomy" id="3035918"/>
    <lineage>
        <taxon>Bacteria</taxon>
        <taxon>Bacillati</taxon>
        <taxon>Actinomycetota</taxon>
        <taxon>Actinomycetes</taxon>
        <taxon>Micrococcales</taxon>
        <taxon>Microbacteriaceae</taxon>
        <taxon>Microbacterium</taxon>
    </lineage>
</organism>
<dbReference type="SUPFAM" id="SSF56645">
    <property type="entry name" value="Acyl-CoA dehydrogenase NM domain-like"/>
    <property type="match status" value="1"/>
</dbReference>
<gene>
    <name evidence="1" type="ORF">P5G46_07285</name>
</gene>
<sequence length="347" mass="36315">MSAPVHPPFPLLIPDDTPALDDVRAALARADAVGELGTDLAATLAWVVGVPRPRSVALTWELLASVAARDVTAARILEPHLDALGILDEAAVAGYPTPDPAGSWGVFAAESPGTRLEAREDAGTWTLHGTKPWCSLAADLTHALVTAWVDDERRQLFALDLRDPAVTARTGPWHARGLDRVVSAPIDVDGAVAVPVGEPGWYLRRPGFAHGGVGVAACWWGGAVPLRSALAAAARADRADQLSRVHLGRADTALWAARAVLVETAQVFDAGGSASESLRAARARAVIVDAVETTLAEAAHALGPLPLVADEAHARRVADLQVYVRQHHAARDLAKIGGDVAEGANAW</sequence>
<reference evidence="1 2" key="1">
    <citation type="submission" date="2023-03" db="EMBL/GenBank/DDBJ databases">
        <title>MT1 and MT2 Draft Genomes of Novel Species.</title>
        <authorList>
            <person name="Venkateswaran K."/>
        </authorList>
    </citation>
    <scope>NUCLEOTIDE SEQUENCE [LARGE SCALE GENOMIC DNA]</scope>
    <source>
        <strain evidence="1 2">IF8SW-P5</strain>
    </source>
</reference>
<comment type="caution">
    <text evidence="1">The sequence shown here is derived from an EMBL/GenBank/DDBJ whole genome shotgun (WGS) entry which is preliminary data.</text>
</comment>
<protein>
    <submittedName>
        <fullName evidence="1">Acyl-CoA dehydrogenase</fullName>
    </submittedName>
</protein>
<dbReference type="InterPro" id="IPR009100">
    <property type="entry name" value="AcylCoA_DH/oxidase_NM_dom_sf"/>
</dbReference>